<dbReference type="InterPro" id="IPR036411">
    <property type="entry name" value="TorD-like_sf"/>
</dbReference>
<dbReference type="PANTHER" id="PTHR34227">
    <property type="entry name" value="CHAPERONE PROTEIN YCDY"/>
    <property type="match status" value="1"/>
</dbReference>
<evidence type="ECO:0000256" key="1">
    <source>
        <dbReference type="ARBA" id="ARBA00023186"/>
    </source>
</evidence>
<dbReference type="Pfam" id="PF02613">
    <property type="entry name" value="Nitrate_red_del"/>
    <property type="match status" value="1"/>
</dbReference>
<proteinExistence type="predicted"/>
<evidence type="ECO:0000313" key="3">
    <source>
        <dbReference type="Proteomes" id="UP000055611"/>
    </source>
</evidence>
<dbReference type="Gene3D" id="1.10.3480.10">
    <property type="entry name" value="TorD-like"/>
    <property type="match status" value="1"/>
</dbReference>
<dbReference type="Proteomes" id="UP000055611">
    <property type="component" value="Chromosome"/>
</dbReference>
<evidence type="ECO:0000313" key="2">
    <source>
        <dbReference type="EMBL" id="AMK09807.1"/>
    </source>
</evidence>
<protein>
    <recommendedName>
        <fullName evidence="4">Molecular chaperone TorD</fullName>
    </recommendedName>
</protein>
<dbReference type="EMBL" id="CP014206">
    <property type="protein sequence ID" value="AMK09807.1"/>
    <property type="molecule type" value="Genomic_DNA"/>
</dbReference>
<dbReference type="InterPro" id="IPR050289">
    <property type="entry name" value="TorD/DmsD_chaperones"/>
</dbReference>
<organism evidence="2 3">
    <name type="scientific">Pseudodesulfovibrio indicus</name>
    <dbReference type="NCBI Taxonomy" id="1716143"/>
    <lineage>
        <taxon>Bacteria</taxon>
        <taxon>Pseudomonadati</taxon>
        <taxon>Thermodesulfobacteriota</taxon>
        <taxon>Desulfovibrionia</taxon>
        <taxon>Desulfovibrionales</taxon>
        <taxon>Desulfovibrionaceae</taxon>
    </lineage>
</organism>
<keyword evidence="1" id="KW-0143">Chaperone</keyword>
<evidence type="ECO:0008006" key="4">
    <source>
        <dbReference type="Google" id="ProtNLM"/>
    </source>
</evidence>
<keyword evidence="3" id="KW-1185">Reference proteome</keyword>
<gene>
    <name evidence="2" type="ORF">AWY79_01140</name>
</gene>
<accession>A0ABM5YQZ7</accession>
<dbReference type="PANTHER" id="PTHR34227:SF1">
    <property type="entry name" value="DIMETHYL SULFOXIDE REDUCTASE CHAPERONE-RELATED"/>
    <property type="match status" value="1"/>
</dbReference>
<name>A0ABM5YQZ7_9BACT</name>
<sequence length="148" mass="15968">MAHALAPLAESGDFSDLETEYVRLFIAGPGGIPAPLYESCHLGNERRTMGRSALDMRDRLAAAGLSVALDSNEPPDHLTLELEYLYHLCAEGWASDPALAEQAEAFAAQVMLPWVRRFRDALAGADPHPVYLGAADIVVAVLERVPDA</sequence>
<dbReference type="InterPro" id="IPR020945">
    <property type="entry name" value="DMSO/NO3_reduct_chaperone"/>
</dbReference>
<dbReference type="SUPFAM" id="SSF89155">
    <property type="entry name" value="TorD-like"/>
    <property type="match status" value="1"/>
</dbReference>
<reference evidence="2 3" key="1">
    <citation type="journal article" date="2016" name="Front. Microbiol.">
        <title>Genome Sequence of the Piezophilic, Mesophilic Sulfate-Reducing Bacterium Desulfovibrio indicus J2T.</title>
        <authorList>
            <person name="Cao J."/>
            <person name="Maignien L."/>
            <person name="Shao Z."/>
            <person name="Alain K."/>
            <person name="Jebbar M."/>
        </authorList>
    </citation>
    <scope>NUCLEOTIDE SEQUENCE [LARGE SCALE GENOMIC DNA]</scope>
    <source>
        <strain evidence="2 3">J2</strain>
    </source>
</reference>
<dbReference type="RefSeq" id="WP_066799281.1">
    <property type="nucleotide sequence ID" value="NZ_CP014206.1"/>
</dbReference>